<organism evidence="1 2">
    <name type="scientific">Trichonephila clavipes</name>
    <name type="common">Golden silk orbweaver</name>
    <name type="synonym">Nephila clavipes</name>
    <dbReference type="NCBI Taxonomy" id="2585209"/>
    <lineage>
        <taxon>Eukaryota</taxon>
        <taxon>Metazoa</taxon>
        <taxon>Ecdysozoa</taxon>
        <taxon>Arthropoda</taxon>
        <taxon>Chelicerata</taxon>
        <taxon>Arachnida</taxon>
        <taxon>Araneae</taxon>
        <taxon>Araneomorphae</taxon>
        <taxon>Entelegynae</taxon>
        <taxon>Araneoidea</taxon>
        <taxon>Nephilidae</taxon>
        <taxon>Trichonephila</taxon>
    </lineage>
</organism>
<protein>
    <submittedName>
        <fullName evidence="1">Uncharacterized protein</fullName>
    </submittedName>
</protein>
<dbReference type="AlphaFoldDB" id="A0A8X6UY79"/>
<gene>
    <name evidence="1" type="ORF">TNCV_1741531</name>
</gene>
<evidence type="ECO:0000313" key="2">
    <source>
        <dbReference type="Proteomes" id="UP000887159"/>
    </source>
</evidence>
<reference evidence="1" key="1">
    <citation type="submission" date="2020-08" db="EMBL/GenBank/DDBJ databases">
        <title>Multicomponent nature underlies the extraordinary mechanical properties of spider dragline silk.</title>
        <authorList>
            <person name="Kono N."/>
            <person name="Nakamura H."/>
            <person name="Mori M."/>
            <person name="Yoshida Y."/>
            <person name="Ohtoshi R."/>
            <person name="Malay A.D."/>
            <person name="Moran D.A.P."/>
            <person name="Tomita M."/>
            <person name="Numata K."/>
            <person name="Arakawa K."/>
        </authorList>
    </citation>
    <scope>NUCLEOTIDE SEQUENCE</scope>
</reference>
<evidence type="ECO:0000313" key="1">
    <source>
        <dbReference type="EMBL" id="GFX92233.1"/>
    </source>
</evidence>
<dbReference type="Proteomes" id="UP000887159">
    <property type="component" value="Unassembled WGS sequence"/>
</dbReference>
<comment type="caution">
    <text evidence="1">The sequence shown here is derived from an EMBL/GenBank/DDBJ whole genome shotgun (WGS) entry which is preliminary data.</text>
</comment>
<dbReference type="EMBL" id="BMAU01021142">
    <property type="protein sequence ID" value="GFX92233.1"/>
    <property type="molecule type" value="Genomic_DNA"/>
</dbReference>
<proteinExistence type="predicted"/>
<keyword evidence="2" id="KW-1185">Reference proteome</keyword>
<name>A0A8X6UY79_TRICX</name>
<accession>A0A8X6UY79</accession>
<sequence length="235" mass="26767">MVDRSVHQRITFQPKHRFSLYFHMERTRNPLPTLLCPPNRQLRWRRYNGLGRHLTGSSTHLLVFERVSVTGYSPYELSSQLSKPQLYRACVGGSEEAIETRNPPPKRIHEIKTALLNEWEQLPQELINCHNSSMRSRCEACIDVVGIELSFSKNDAADSKDSVVRVSSRCSRVQPTSLPEKKVALIDLSLSGLVDARAPLPRNCVCHVVPSQSRKFFLFLSPLKSSPPEISRLYT</sequence>